<evidence type="ECO:0000256" key="1">
    <source>
        <dbReference type="SAM" id="MobiDB-lite"/>
    </source>
</evidence>
<feature type="compositionally biased region" description="Polar residues" evidence="1">
    <location>
        <begin position="172"/>
        <end position="190"/>
    </location>
</feature>
<dbReference type="AlphaFoldDB" id="H3A1F3"/>
<reference evidence="2" key="3">
    <citation type="submission" date="2025-09" db="UniProtKB">
        <authorList>
            <consortium name="Ensembl"/>
        </authorList>
    </citation>
    <scope>IDENTIFICATION</scope>
</reference>
<dbReference type="Proteomes" id="UP000008672">
    <property type="component" value="Unassembled WGS sequence"/>
</dbReference>
<protein>
    <submittedName>
        <fullName evidence="2">Coiled-coil domain containing 120</fullName>
    </submittedName>
</protein>
<feature type="region of interest" description="Disordered" evidence="1">
    <location>
        <begin position="172"/>
        <end position="193"/>
    </location>
</feature>
<dbReference type="InterPro" id="IPR043447">
    <property type="entry name" value="CCDC120/INAVA"/>
</dbReference>
<dbReference type="GeneTree" id="ENSGT00940000154102"/>
<dbReference type="PANTHER" id="PTHR16093:SF5">
    <property type="entry name" value="COILED-COIL DOMAIN-CONTAINING PROTEIN 120"/>
    <property type="match status" value="1"/>
</dbReference>
<dbReference type="InParanoid" id="H3A1F3"/>
<dbReference type="EMBL" id="AFYH01258807">
    <property type="status" value="NOT_ANNOTATED_CDS"/>
    <property type="molecule type" value="Genomic_DNA"/>
</dbReference>
<dbReference type="EMBL" id="AFYH01258808">
    <property type="status" value="NOT_ANNOTATED_CDS"/>
    <property type="molecule type" value="Genomic_DNA"/>
</dbReference>
<reference evidence="3" key="1">
    <citation type="submission" date="2011-08" db="EMBL/GenBank/DDBJ databases">
        <title>The draft genome of Latimeria chalumnae.</title>
        <authorList>
            <person name="Di Palma F."/>
            <person name="Alfoldi J."/>
            <person name="Johnson J."/>
            <person name="Berlin A."/>
            <person name="Gnerre S."/>
            <person name="Jaffe D."/>
            <person name="MacCallum I."/>
            <person name="Young S."/>
            <person name="Walker B.J."/>
            <person name="Lander E."/>
            <person name="Lindblad-Toh K."/>
        </authorList>
    </citation>
    <scope>NUCLEOTIDE SEQUENCE [LARGE SCALE GENOMIC DNA]</scope>
    <source>
        <strain evidence="3">Wild caught</strain>
    </source>
</reference>
<dbReference type="STRING" id="7897.ENSLACP00000003474"/>
<dbReference type="EMBL" id="AFYH01258811">
    <property type="status" value="NOT_ANNOTATED_CDS"/>
    <property type="molecule type" value="Genomic_DNA"/>
</dbReference>
<feature type="region of interest" description="Disordered" evidence="1">
    <location>
        <begin position="376"/>
        <end position="449"/>
    </location>
</feature>
<name>H3A1F3_LATCH</name>
<dbReference type="EMBL" id="AFYH01258809">
    <property type="status" value="NOT_ANNOTATED_CDS"/>
    <property type="molecule type" value="Genomic_DNA"/>
</dbReference>
<feature type="region of interest" description="Disordered" evidence="1">
    <location>
        <begin position="241"/>
        <end position="305"/>
    </location>
</feature>
<evidence type="ECO:0000313" key="3">
    <source>
        <dbReference type="Proteomes" id="UP000008672"/>
    </source>
</evidence>
<feature type="compositionally biased region" description="Low complexity" evidence="1">
    <location>
        <begin position="282"/>
        <end position="298"/>
    </location>
</feature>
<evidence type="ECO:0000313" key="2">
    <source>
        <dbReference type="Ensembl" id="ENSLACP00000003474.1"/>
    </source>
</evidence>
<dbReference type="HOGENOM" id="CLU_029533_0_0_1"/>
<organism evidence="2 3">
    <name type="scientific">Latimeria chalumnae</name>
    <name type="common">Coelacanth</name>
    <dbReference type="NCBI Taxonomy" id="7897"/>
    <lineage>
        <taxon>Eukaryota</taxon>
        <taxon>Metazoa</taxon>
        <taxon>Chordata</taxon>
        <taxon>Craniata</taxon>
        <taxon>Vertebrata</taxon>
        <taxon>Euteleostomi</taxon>
        <taxon>Coelacanthiformes</taxon>
        <taxon>Coelacanthidae</taxon>
        <taxon>Latimeria</taxon>
    </lineage>
</organism>
<dbReference type="OMA" id="MVIRGSQ"/>
<accession>H3A1F3</accession>
<proteinExistence type="predicted"/>
<gene>
    <name evidence="2" type="primary">LOC102345563</name>
</gene>
<reference evidence="2" key="2">
    <citation type="submission" date="2025-08" db="UniProtKB">
        <authorList>
            <consortium name="Ensembl"/>
        </authorList>
    </citation>
    <scope>IDENTIFICATION</scope>
</reference>
<dbReference type="FunCoup" id="H3A1F3">
    <property type="interactions" value="174"/>
</dbReference>
<dbReference type="PANTHER" id="PTHR16093">
    <property type="entry name" value="COILED-COIL DOMAIN-CONTAINING PROTEIN 120 FAMILY MEMBER"/>
    <property type="match status" value="1"/>
</dbReference>
<sequence length="560" mass="63404">DLPLEELEREFTLQQQITAAARKLVLGAEPNTEQQRKRKQVHNSAFKRLQELEDLINEYRINHGKKPLQRASRMGICVGDCMSVGVCMDVTVSQLLQLQGLIFPLYFSPSALPGEIHSSSGKAHVCSLLPDRSSPPKSRELRGFPSSPNSKRVWKLSPEEIYYEILTRRNSLASPTSPNRTFPRSSSTFEGRSVPATPVLSRNIYSSYLRPEGAGYYRQWSDNLDSQVGFPLEASCERPDLYTARTRRSNSSEALMDRSPGFKPCSPDRQRPNGLVRPPFKSSEALSDRSSSQSSGSSGNQPPKPAYHLVERAYEQPAKAKPARMSSHHAGDANKHFYNELLLEYFLEKQQAKFWGDSEGRGLLPPTQKNRFYSYHHNPPSHQGDGHACVDSPQLRSRGEVRRGKVARTKSCGPYVAVHQEPPSHQQRQEVVHPPPDPHQAAGTKSRGYQRSLVPEEVTRNSHRALALEGLRDWYIRNATGHRAHWDRKQPQLLQDQFHLDQYYCSPIPHSVSFNGPTVPFRHYEELVYPEDMHGPFQDLSITEQELHVEKEVTPPGTLV</sequence>
<dbReference type="EMBL" id="AFYH01258810">
    <property type="status" value="NOT_ANNOTATED_CDS"/>
    <property type="molecule type" value="Genomic_DNA"/>
</dbReference>
<dbReference type="eggNOG" id="KOG3529">
    <property type="taxonomic scope" value="Eukaryota"/>
</dbReference>
<dbReference type="Ensembl" id="ENSLACT00000003505.1">
    <property type="protein sequence ID" value="ENSLACP00000003474.1"/>
    <property type="gene ID" value="ENSLACG00000003099.1"/>
</dbReference>
<keyword evidence="3" id="KW-1185">Reference proteome</keyword>